<evidence type="ECO:0000256" key="2">
    <source>
        <dbReference type="ARBA" id="ARBA00022723"/>
    </source>
</evidence>
<evidence type="ECO:0000256" key="1">
    <source>
        <dbReference type="ARBA" id="ARBA00022691"/>
    </source>
</evidence>
<dbReference type="AlphaFoldDB" id="A0A8J6TFQ0"/>
<dbReference type="InterPro" id="IPR013785">
    <property type="entry name" value="Aldolase_TIM"/>
</dbReference>
<dbReference type="PANTHER" id="PTHR11228:SF34">
    <property type="entry name" value="TUNGSTEN-CONTAINING ALDEHYDE FERREDOXIN OXIDOREDUCTASE COFACTOR MODIFYING PROTEIN"/>
    <property type="match status" value="1"/>
</dbReference>
<evidence type="ECO:0000313" key="7">
    <source>
        <dbReference type="Proteomes" id="UP000614469"/>
    </source>
</evidence>
<dbReference type="Proteomes" id="UP000614469">
    <property type="component" value="Unassembled WGS sequence"/>
</dbReference>
<keyword evidence="4" id="KW-0411">Iron-sulfur</keyword>
<dbReference type="SUPFAM" id="SSF102114">
    <property type="entry name" value="Radical SAM enzymes"/>
    <property type="match status" value="1"/>
</dbReference>
<dbReference type="Gene3D" id="3.20.20.70">
    <property type="entry name" value="Aldolase class I"/>
    <property type="match status" value="1"/>
</dbReference>
<dbReference type="InterPro" id="IPR050377">
    <property type="entry name" value="Radical_SAM_PqqE_MftC-like"/>
</dbReference>
<dbReference type="InterPro" id="IPR007197">
    <property type="entry name" value="rSAM"/>
</dbReference>
<dbReference type="PANTHER" id="PTHR11228">
    <property type="entry name" value="RADICAL SAM DOMAIN PROTEIN"/>
    <property type="match status" value="1"/>
</dbReference>
<dbReference type="EMBL" id="JACNJN010000187">
    <property type="protein sequence ID" value="MBC8336731.1"/>
    <property type="molecule type" value="Genomic_DNA"/>
</dbReference>
<gene>
    <name evidence="6" type="ORF">H8E29_15825</name>
</gene>
<reference evidence="6 7" key="1">
    <citation type="submission" date="2020-08" db="EMBL/GenBank/DDBJ databases">
        <title>Bridging the membrane lipid divide: bacteria of the FCB group superphylum have the potential to synthesize archaeal ether lipids.</title>
        <authorList>
            <person name="Villanueva L."/>
            <person name="Von Meijenfeldt F.A.B."/>
            <person name="Westbye A.B."/>
            <person name="Yadav S."/>
            <person name="Hopmans E.C."/>
            <person name="Dutilh B.E."/>
            <person name="Sinninghe Damste J.S."/>
        </authorList>
    </citation>
    <scope>NUCLEOTIDE SEQUENCE [LARGE SCALE GENOMIC DNA]</scope>
    <source>
        <strain evidence="6">NIOZ-UU36</strain>
    </source>
</reference>
<evidence type="ECO:0000313" key="6">
    <source>
        <dbReference type="EMBL" id="MBC8336731.1"/>
    </source>
</evidence>
<proteinExistence type="predicted"/>
<evidence type="ECO:0000256" key="4">
    <source>
        <dbReference type="ARBA" id="ARBA00023014"/>
    </source>
</evidence>
<name>A0A8J6TFQ0_9CHLR</name>
<dbReference type="SFLD" id="SFLDG01067">
    <property type="entry name" value="SPASM/twitch_domain_containing"/>
    <property type="match status" value="1"/>
</dbReference>
<accession>A0A8J6TFQ0</accession>
<comment type="caution">
    <text evidence="6">The sequence shown here is derived from an EMBL/GenBank/DDBJ whole genome shotgun (WGS) entry which is preliminary data.</text>
</comment>
<sequence>MPIKKRPFGVVQIEVTSRCGTGCVFCPHDALSDRWVEGDLPLGLYSESIAPHLNLFELVYLQGWGEPMLHPHLWEMLEMAQQQGCQTGFTTNGTYLQDDQNRRLLDMGVNLISVSFAGTVASVHESLRTKSEFTKLCRNFENLANLKRKNGVTNPWLELHFLMTRTNLTEFPSLVELAASLGADEVVATNLTYSPSITLDHQHVFGEEPLLEDMEIVNQAKMNAERLNIPLRIYPLKEEPNTAVCDSDPVNTVYVNHRGEVTPCVYLGLTLDGQIPRFYQGESHPFDTVSFGNVCDGFTVALDGVEREKFVSAFKRRNVGKSPLAMFSYLAGDSGDNELSPPPIACQHCYKMLGI</sequence>
<dbReference type="GO" id="GO:0051536">
    <property type="term" value="F:iron-sulfur cluster binding"/>
    <property type="evidence" value="ECO:0007669"/>
    <property type="project" value="UniProtKB-KW"/>
</dbReference>
<evidence type="ECO:0000259" key="5">
    <source>
        <dbReference type="Pfam" id="PF04055"/>
    </source>
</evidence>
<protein>
    <submittedName>
        <fullName evidence="6">Radical SAM protein</fullName>
    </submittedName>
</protein>
<keyword evidence="2" id="KW-0479">Metal-binding</keyword>
<dbReference type="InterPro" id="IPR058240">
    <property type="entry name" value="rSAM_sf"/>
</dbReference>
<dbReference type="GO" id="GO:0003824">
    <property type="term" value="F:catalytic activity"/>
    <property type="evidence" value="ECO:0007669"/>
    <property type="project" value="InterPro"/>
</dbReference>
<keyword evidence="1" id="KW-0949">S-adenosyl-L-methionine</keyword>
<organism evidence="6 7">
    <name type="scientific">Candidatus Desulfolinea nitratireducens</name>
    <dbReference type="NCBI Taxonomy" id="2841698"/>
    <lineage>
        <taxon>Bacteria</taxon>
        <taxon>Bacillati</taxon>
        <taxon>Chloroflexota</taxon>
        <taxon>Anaerolineae</taxon>
        <taxon>Anaerolineales</taxon>
        <taxon>Anaerolineales incertae sedis</taxon>
        <taxon>Candidatus Desulfolinea</taxon>
    </lineage>
</organism>
<dbReference type="CDD" id="cd01335">
    <property type="entry name" value="Radical_SAM"/>
    <property type="match status" value="1"/>
</dbReference>
<dbReference type="Pfam" id="PF04055">
    <property type="entry name" value="Radical_SAM"/>
    <property type="match status" value="1"/>
</dbReference>
<dbReference type="GO" id="GO:0046872">
    <property type="term" value="F:metal ion binding"/>
    <property type="evidence" value="ECO:0007669"/>
    <property type="project" value="UniProtKB-KW"/>
</dbReference>
<evidence type="ECO:0000256" key="3">
    <source>
        <dbReference type="ARBA" id="ARBA00023004"/>
    </source>
</evidence>
<feature type="domain" description="Radical SAM core" evidence="5">
    <location>
        <begin position="13"/>
        <end position="153"/>
    </location>
</feature>
<keyword evidence="3" id="KW-0408">Iron</keyword>
<dbReference type="SFLD" id="SFLDS00029">
    <property type="entry name" value="Radical_SAM"/>
    <property type="match status" value="1"/>
</dbReference>